<dbReference type="GO" id="GO:0005126">
    <property type="term" value="F:cytokine receptor binding"/>
    <property type="evidence" value="ECO:0007669"/>
    <property type="project" value="InterPro"/>
</dbReference>
<evidence type="ECO:0000256" key="9">
    <source>
        <dbReference type="SAM" id="SignalP"/>
    </source>
</evidence>
<evidence type="ECO:0000256" key="4">
    <source>
        <dbReference type="ARBA" id="ARBA00022525"/>
    </source>
</evidence>
<dbReference type="GO" id="GO:0051607">
    <property type="term" value="P:defense response to virus"/>
    <property type="evidence" value="ECO:0007669"/>
    <property type="project" value="UniProtKB-KW"/>
</dbReference>
<keyword evidence="3 8" id="KW-0202">Cytokine</keyword>
<protein>
    <submittedName>
        <fullName evidence="10">IFNe1</fullName>
    </submittedName>
</protein>
<evidence type="ECO:0000256" key="7">
    <source>
        <dbReference type="ARBA" id="ARBA00023157"/>
    </source>
</evidence>
<keyword evidence="7" id="KW-1015">Disulfide bond</keyword>
<dbReference type="InterPro" id="IPR000471">
    <property type="entry name" value="Interferon_alpha/beta/delta"/>
</dbReference>
<dbReference type="AlphaFoldDB" id="A0A481RN71"/>
<dbReference type="PANTHER" id="PTHR11691:SF73">
    <property type="entry name" value="INTERFERON BETA"/>
    <property type="match status" value="1"/>
</dbReference>
<dbReference type="InterPro" id="IPR009079">
    <property type="entry name" value="4_helix_cytokine-like_core"/>
</dbReference>
<evidence type="ECO:0000313" key="10">
    <source>
        <dbReference type="EMBL" id="QBC17800.1"/>
    </source>
</evidence>
<evidence type="ECO:0000256" key="3">
    <source>
        <dbReference type="ARBA" id="ARBA00022514"/>
    </source>
</evidence>
<proteinExistence type="evidence at transcript level"/>
<dbReference type="GO" id="GO:0005615">
    <property type="term" value="C:extracellular space"/>
    <property type="evidence" value="ECO:0007669"/>
    <property type="project" value="UniProtKB-KW"/>
</dbReference>
<comment type="similarity">
    <text evidence="2 8">Belongs to the alpha/beta interferon family.</text>
</comment>
<name>A0A481RN71_ACISI</name>
<dbReference type="GO" id="GO:0006955">
    <property type="term" value="P:immune response"/>
    <property type="evidence" value="ECO:0007669"/>
    <property type="project" value="UniProtKB-ARBA"/>
</dbReference>
<feature type="signal peptide" evidence="9">
    <location>
        <begin position="1"/>
        <end position="21"/>
    </location>
</feature>
<keyword evidence="4" id="KW-0964">Secreted</keyword>
<keyword evidence="6 8" id="KW-0051">Antiviral defense</keyword>
<dbReference type="SMR" id="A0A481RN71"/>
<dbReference type="Pfam" id="PF00143">
    <property type="entry name" value="Interferon"/>
    <property type="match status" value="1"/>
</dbReference>
<dbReference type="SUPFAM" id="SSF47266">
    <property type="entry name" value="4-helical cytokines"/>
    <property type="match status" value="1"/>
</dbReference>
<keyword evidence="5 9" id="KW-0732">Signal</keyword>
<evidence type="ECO:0000256" key="5">
    <source>
        <dbReference type="ARBA" id="ARBA00022729"/>
    </source>
</evidence>
<organism evidence="10">
    <name type="scientific">Acipenser sinensis</name>
    <name type="common">Chinese sturgeon</name>
    <dbReference type="NCBI Taxonomy" id="61970"/>
    <lineage>
        <taxon>Eukaryota</taxon>
        <taxon>Metazoa</taxon>
        <taxon>Chordata</taxon>
        <taxon>Craniata</taxon>
        <taxon>Vertebrata</taxon>
        <taxon>Euteleostomi</taxon>
        <taxon>Actinopterygii</taxon>
        <taxon>Chondrostei</taxon>
        <taxon>Acipenseriformes</taxon>
        <taxon>Acipenseridae</taxon>
        <taxon>Acipenser</taxon>
    </lineage>
</organism>
<dbReference type="Gene3D" id="1.20.1250.10">
    <property type="match status" value="1"/>
</dbReference>
<dbReference type="EMBL" id="MH645441">
    <property type="protein sequence ID" value="QBC17800.1"/>
    <property type="molecule type" value="mRNA"/>
</dbReference>
<feature type="chain" id="PRO_5019818493" evidence="9">
    <location>
        <begin position="22"/>
        <end position="192"/>
    </location>
</feature>
<dbReference type="SMART" id="SM00076">
    <property type="entry name" value="IFabd"/>
    <property type="match status" value="1"/>
</dbReference>
<evidence type="ECO:0000256" key="2">
    <source>
        <dbReference type="ARBA" id="ARBA00011033"/>
    </source>
</evidence>
<dbReference type="GO" id="GO:0005125">
    <property type="term" value="F:cytokine activity"/>
    <property type="evidence" value="ECO:0007669"/>
    <property type="project" value="UniProtKB-KW"/>
</dbReference>
<reference evidence="10" key="1">
    <citation type="submission" date="2018-07" db="EMBL/GenBank/DDBJ databases">
        <title>Identification and characterization of a type I interferon and type II interferon in Dabry's strugeon.</title>
        <authorList>
            <person name="Luo K."/>
        </authorList>
    </citation>
    <scope>NUCLEOTIDE SEQUENCE</scope>
    <source>
        <strain evidence="10">SE1</strain>
    </source>
</reference>
<sequence length="192" mass="22896">MGRSIFAFCFVLSLLCGCCSSLGCKWIKDDLYKPTSKETMNLLKHMGKEFVKERAHMHIPPKAYKMHKHMKLGDNVFEVYEAFLNISKIFNLNQDSVTTWNRTALDIFRNNLYRQTKELKSCMQEMKYSDKRRSNEIKTLESYFKKLEHFLENKNYSARAWEVIRIQVQDNLERMDRFTAHIRTHMMDNSSV</sequence>
<accession>A0A481RN71</accession>
<evidence type="ECO:0000256" key="8">
    <source>
        <dbReference type="RuleBase" id="RU000436"/>
    </source>
</evidence>
<evidence type="ECO:0000256" key="6">
    <source>
        <dbReference type="ARBA" id="ARBA00023118"/>
    </source>
</evidence>
<evidence type="ECO:0000256" key="1">
    <source>
        <dbReference type="ARBA" id="ARBA00004613"/>
    </source>
</evidence>
<dbReference type="PANTHER" id="PTHR11691">
    <property type="entry name" value="TYPE I INTERFERON"/>
    <property type="match status" value="1"/>
</dbReference>
<dbReference type="PROSITE" id="PS51257">
    <property type="entry name" value="PROKAR_LIPOPROTEIN"/>
    <property type="match status" value="1"/>
</dbReference>
<comment type="subcellular location">
    <subcellularLocation>
        <location evidence="1">Secreted</location>
    </subcellularLocation>
</comment>